<accession>A0A5J9SEN3</accession>
<name>A0A5J9SEN3_9POAL</name>
<dbReference type="AlphaFoldDB" id="A0A5J9SEN3"/>
<evidence type="ECO:0000313" key="2">
    <source>
        <dbReference type="Proteomes" id="UP000324897"/>
    </source>
</evidence>
<organism evidence="1 2">
    <name type="scientific">Eragrostis curvula</name>
    <name type="common">weeping love grass</name>
    <dbReference type="NCBI Taxonomy" id="38414"/>
    <lineage>
        <taxon>Eukaryota</taxon>
        <taxon>Viridiplantae</taxon>
        <taxon>Streptophyta</taxon>
        <taxon>Embryophyta</taxon>
        <taxon>Tracheophyta</taxon>
        <taxon>Spermatophyta</taxon>
        <taxon>Magnoliopsida</taxon>
        <taxon>Liliopsida</taxon>
        <taxon>Poales</taxon>
        <taxon>Poaceae</taxon>
        <taxon>PACMAD clade</taxon>
        <taxon>Chloridoideae</taxon>
        <taxon>Eragrostideae</taxon>
        <taxon>Eragrostidinae</taxon>
        <taxon>Eragrostis</taxon>
    </lineage>
</organism>
<keyword evidence="2" id="KW-1185">Reference proteome</keyword>
<protein>
    <submittedName>
        <fullName evidence="1">Uncharacterized protein</fullName>
    </submittedName>
</protein>
<reference evidence="1 2" key="1">
    <citation type="journal article" date="2019" name="Sci. Rep.">
        <title>A high-quality genome of Eragrostis curvula grass provides insights into Poaceae evolution and supports new strategies to enhance forage quality.</title>
        <authorList>
            <person name="Carballo J."/>
            <person name="Santos B.A.C.M."/>
            <person name="Zappacosta D."/>
            <person name="Garbus I."/>
            <person name="Selva J.P."/>
            <person name="Gallo C.A."/>
            <person name="Diaz A."/>
            <person name="Albertini E."/>
            <person name="Caccamo M."/>
            <person name="Echenique V."/>
        </authorList>
    </citation>
    <scope>NUCLEOTIDE SEQUENCE [LARGE SCALE GENOMIC DNA]</scope>
    <source>
        <strain evidence="2">cv. Victoria</strain>
        <tissue evidence="1">Leaf</tissue>
    </source>
</reference>
<evidence type="ECO:0000313" key="1">
    <source>
        <dbReference type="EMBL" id="TVT97332.1"/>
    </source>
</evidence>
<comment type="caution">
    <text evidence="1">The sequence shown here is derived from an EMBL/GenBank/DDBJ whole genome shotgun (WGS) entry which is preliminary data.</text>
</comment>
<gene>
    <name evidence="1" type="ORF">EJB05_57422</name>
</gene>
<sequence>MVSLPALRSPASAGAGSSTAIRPHRRLLISIRPESSSERRDLNLSISVQKVRIEHWCGTPYYEVDLSTMVLHA</sequence>
<dbReference type="Gramene" id="TVT97332">
    <property type="protein sequence ID" value="TVT97332"/>
    <property type="gene ID" value="EJB05_57422"/>
</dbReference>
<dbReference type="Proteomes" id="UP000324897">
    <property type="component" value="Unassembled WGS sequence"/>
</dbReference>
<dbReference type="EMBL" id="RWGY01001026">
    <property type="protein sequence ID" value="TVT97332.1"/>
    <property type="molecule type" value="Genomic_DNA"/>
</dbReference>
<proteinExistence type="predicted"/>